<reference evidence="2 3" key="2">
    <citation type="journal article" date="2013" name="PLoS ONE">
        <title>INDIGO - INtegrated Data Warehouse of MIcrobial GenOmes with Examples from the Red Sea Extremophiles.</title>
        <authorList>
            <person name="Alam I."/>
            <person name="Antunes A."/>
            <person name="Kamau A.A."/>
            <person name="Ba Alawi W."/>
            <person name="Kalkatawi M."/>
            <person name="Stingl U."/>
            <person name="Bajic V.B."/>
        </authorList>
    </citation>
    <scope>NUCLEOTIDE SEQUENCE [LARGE SCALE GENOMIC DNA]</scope>
    <source>
        <strain evidence="2 3">E1L3A</strain>
    </source>
</reference>
<dbReference type="RefSeq" id="WP_021031577.1">
    <property type="nucleotide sequence ID" value="NZ_AFNV02000010.1"/>
</dbReference>
<dbReference type="GO" id="GO:0042910">
    <property type="term" value="F:xenobiotic transmembrane transporter activity"/>
    <property type="evidence" value="ECO:0007669"/>
    <property type="project" value="TreeGrafter"/>
</dbReference>
<evidence type="ECO:0000256" key="1">
    <source>
        <dbReference type="SAM" id="Phobius"/>
    </source>
</evidence>
<proteinExistence type="predicted"/>
<dbReference type="InterPro" id="IPR027463">
    <property type="entry name" value="AcrB_DN_DC_subdom"/>
</dbReference>
<dbReference type="PANTHER" id="PTHR32063:SF33">
    <property type="entry name" value="RND SUPERFAMILY EFFLUX PUMP PERMEASE COMPONENT"/>
    <property type="match status" value="1"/>
</dbReference>
<dbReference type="SUPFAM" id="SSF82714">
    <property type="entry name" value="Multidrug efflux transporter AcrB TolC docking domain, DN and DC subdomains"/>
    <property type="match status" value="2"/>
</dbReference>
<dbReference type="EMBL" id="AFNV02000010">
    <property type="protein sequence ID" value="ERJ19303.1"/>
    <property type="molecule type" value="Genomic_DNA"/>
</dbReference>
<dbReference type="Gene3D" id="3.30.70.1440">
    <property type="entry name" value="Multidrug efflux transporter AcrB pore domain"/>
    <property type="match status" value="1"/>
</dbReference>
<dbReference type="Pfam" id="PF00873">
    <property type="entry name" value="ACR_tran"/>
    <property type="match status" value="1"/>
</dbReference>
<feature type="transmembrane region" description="Helical" evidence="1">
    <location>
        <begin position="361"/>
        <end position="381"/>
    </location>
</feature>
<dbReference type="InterPro" id="IPR001036">
    <property type="entry name" value="Acrflvin-R"/>
</dbReference>
<sequence length="1030" mass="111562">MSETPRRGPMDWMVANRVTPNLLMLVLLAGGLLMTTLIKQEVFPEFSLDMVTVSVSYPGATPEQVEQNIVLAIEEKVRDVSGIDEMTASAAEGGATVTLELSESADGQAVFQDVQQAVSQITTFPDDAEKPVISLSDHQRDVLDIQLYGDVSENALRSYAEEVRDRLLQSADITQVELEGARDYVIRIAISQERLRSFGLTLNDVADTVAASAVDVAGGSADTAAGEVLLRLKGRRDAASEFERIPLLTTPEGAVVRLGDVTTVENGFEDSKTEATYDGARSIGIGIYRVGKQTPISVSQATRKVMAELENDLPPSLHYAINGDSSEIYQQRLELLLKNAFMGLVLVLAVLSLFLEIRLAFWVTMGIPTAFLGAFLFLPLMGVTINMISMFAFIIALGIVVDDAIVAGENIYEHRERGASVMQAAIAGARDVAMPISFSILTNVVAFLPLLLVPGFLGKLFGVIPLVVITVFLVSWVEALFIMPAHLAHERKHKRNRLSAAIHARQQGFSRAFSRFVSNYYAPFASRLVVHRYLTSALGVTVLLIVLAWAFSGRMGFALMPKVESDRAQATLTLPYGSPMDRVQATRNRLETAAEKVIAENGGDDLATGVFATIEENVVEMRVYLQPSDVRPISTSAFITAWRKQLGDVAGLQSAQFQSDAGGPGAGKAITVELSHRDTDTLDRAAEALAAQLGEFAGTNDIDSGVAEGKNQISFTLNDAGRSLGLSNANVGAQVRASFYGAEALRQLQGRNEVKIMVTLPESERDSAASIRNLLIRTPDNTYVPLSQIADIDYTRAYTQITRRDGRRSIEVTANVTPFDATSRITQTLNAETLPQLAADYPGLTYGYSGRQEDTADSLHALFVGFVFSMAGIYMLLAIPFASYLQPIIVMIAIPFAVVGAILGHEIMGYSLSVISLMGVLALAGVVVNDSLVLIHYANTLRNEGESPANAVRLAAVRRFRPILLTTLTTFGGLAPMIFETSLQARFMIPMAISLGFGILFATAITLVLVPCFYVIVEDIRYALGRRSSS</sequence>
<name>U2FYT3_9GAMM</name>
<dbReference type="Gene3D" id="1.20.1640.10">
    <property type="entry name" value="Multidrug efflux transporter AcrB transmembrane domain"/>
    <property type="match status" value="2"/>
</dbReference>
<dbReference type="AlphaFoldDB" id="U2FYT3"/>
<gene>
    <name evidence="2" type="ORF">SSPSH_001677</name>
</gene>
<dbReference type="PRINTS" id="PR00702">
    <property type="entry name" value="ACRIFLAVINRP"/>
</dbReference>
<feature type="transmembrane region" description="Helical" evidence="1">
    <location>
        <begin position="533"/>
        <end position="551"/>
    </location>
</feature>
<comment type="caution">
    <text evidence="2">The sequence shown here is derived from an EMBL/GenBank/DDBJ whole genome shotgun (WGS) entry which is preliminary data.</text>
</comment>
<feature type="transmembrane region" description="Helical" evidence="1">
    <location>
        <begin position="859"/>
        <end position="877"/>
    </location>
</feature>
<keyword evidence="1" id="KW-0812">Transmembrane</keyword>
<reference evidence="2 3" key="1">
    <citation type="journal article" date="2011" name="J. Bacteriol.">
        <title>Genome sequence of Salinisphaera shabanensis, a gammaproteobacterium from the harsh, variable environment of the brine-seawater interface of the Shaban Deep in the Red Sea.</title>
        <authorList>
            <person name="Antunes A."/>
            <person name="Alam I."/>
            <person name="Bajic V.B."/>
            <person name="Stingl U."/>
        </authorList>
    </citation>
    <scope>NUCLEOTIDE SEQUENCE [LARGE SCALE GENOMIC DNA]</scope>
    <source>
        <strain evidence="2 3">E1L3A</strain>
    </source>
</reference>
<accession>U2FYT3</accession>
<dbReference type="SUPFAM" id="SSF82693">
    <property type="entry name" value="Multidrug efflux transporter AcrB pore domain, PN1, PN2, PC1 and PC2 subdomains"/>
    <property type="match status" value="2"/>
</dbReference>
<dbReference type="eggNOG" id="COG0841">
    <property type="taxonomic scope" value="Bacteria"/>
</dbReference>
<dbReference type="SUPFAM" id="SSF82866">
    <property type="entry name" value="Multidrug efflux transporter AcrB transmembrane domain"/>
    <property type="match status" value="2"/>
</dbReference>
<feature type="transmembrane region" description="Helical" evidence="1">
    <location>
        <begin position="335"/>
        <end position="354"/>
    </location>
</feature>
<feature type="transmembrane region" description="Helical" evidence="1">
    <location>
        <begin position="884"/>
        <end position="903"/>
    </location>
</feature>
<dbReference type="STRING" id="1033802.SSPSH_001677"/>
<evidence type="ECO:0000313" key="3">
    <source>
        <dbReference type="Proteomes" id="UP000006242"/>
    </source>
</evidence>
<feature type="transmembrane region" description="Helical" evidence="1">
    <location>
        <begin position="915"/>
        <end position="939"/>
    </location>
</feature>
<keyword evidence="1" id="KW-1133">Transmembrane helix</keyword>
<organism evidence="2 3">
    <name type="scientific">Salinisphaera shabanensis E1L3A</name>
    <dbReference type="NCBI Taxonomy" id="1033802"/>
    <lineage>
        <taxon>Bacteria</taxon>
        <taxon>Pseudomonadati</taxon>
        <taxon>Pseudomonadota</taxon>
        <taxon>Gammaproteobacteria</taxon>
        <taxon>Salinisphaerales</taxon>
        <taxon>Salinisphaeraceae</taxon>
        <taxon>Salinisphaera</taxon>
    </lineage>
</organism>
<feature type="transmembrane region" description="Helical" evidence="1">
    <location>
        <begin position="463"/>
        <end position="487"/>
    </location>
</feature>
<protein>
    <submittedName>
        <fullName evidence="2">Multidrug resistance protein</fullName>
    </submittedName>
</protein>
<feature type="transmembrane region" description="Helical" evidence="1">
    <location>
        <begin position="387"/>
        <end position="412"/>
    </location>
</feature>
<keyword evidence="3" id="KW-1185">Reference proteome</keyword>
<feature type="transmembrane region" description="Helical" evidence="1">
    <location>
        <begin position="432"/>
        <end position="457"/>
    </location>
</feature>
<dbReference type="Gene3D" id="3.30.2090.10">
    <property type="entry name" value="Multidrug efflux transporter AcrB TolC docking domain, DN and DC subdomains"/>
    <property type="match status" value="2"/>
</dbReference>
<dbReference type="Proteomes" id="UP000006242">
    <property type="component" value="Unassembled WGS sequence"/>
</dbReference>
<dbReference type="Gene3D" id="3.30.70.1430">
    <property type="entry name" value="Multidrug efflux transporter AcrB pore domain"/>
    <property type="match status" value="2"/>
</dbReference>
<evidence type="ECO:0000313" key="2">
    <source>
        <dbReference type="EMBL" id="ERJ19303.1"/>
    </source>
</evidence>
<feature type="transmembrane region" description="Helical" evidence="1">
    <location>
        <begin position="960"/>
        <end position="979"/>
    </location>
</feature>
<keyword evidence="1" id="KW-0472">Membrane</keyword>
<feature type="transmembrane region" description="Helical" evidence="1">
    <location>
        <begin position="991"/>
        <end position="1017"/>
    </location>
</feature>
<dbReference type="Gene3D" id="3.30.70.1320">
    <property type="entry name" value="Multidrug efflux transporter AcrB pore domain like"/>
    <property type="match status" value="1"/>
</dbReference>
<dbReference type="PANTHER" id="PTHR32063">
    <property type="match status" value="1"/>
</dbReference>
<dbReference type="GO" id="GO:0005886">
    <property type="term" value="C:plasma membrane"/>
    <property type="evidence" value="ECO:0007669"/>
    <property type="project" value="TreeGrafter"/>
</dbReference>